<dbReference type="PROSITE" id="PS50297">
    <property type="entry name" value="ANK_REP_REGION"/>
    <property type="match status" value="3"/>
</dbReference>
<organism evidence="5 6">
    <name type="scientific">Penicillium diatomitis</name>
    <dbReference type="NCBI Taxonomy" id="2819901"/>
    <lineage>
        <taxon>Eukaryota</taxon>
        <taxon>Fungi</taxon>
        <taxon>Dikarya</taxon>
        <taxon>Ascomycota</taxon>
        <taxon>Pezizomycotina</taxon>
        <taxon>Eurotiomycetes</taxon>
        <taxon>Eurotiomycetidae</taxon>
        <taxon>Eurotiales</taxon>
        <taxon>Aspergillaceae</taxon>
        <taxon>Penicillium</taxon>
    </lineage>
</organism>
<dbReference type="InterPro" id="IPR036770">
    <property type="entry name" value="Ankyrin_rpt-contain_sf"/>
</dbReference>
<name>A0A9W9XGV1_9EURO</name>
<keyword evidence="2 3" id="KW-0040">ANK repeat</keyword>
<gene>
    <name evidence="5" type="ORF">N7539_003095</name>
</gene>
<dbReference type="AlphaFoldDB" id="A0A9W9XGV1"/>
<evidence type="ECO:0000256" key="4">
    <source>
        <dbReference type="SAM" id="MobiDB-lite"/>
    </source>
</evidence>
<keyword evidence="1" id="KW-0677">Repeat</keyword>
<accession>A0A9W9XGV1</accession>
<dbReference type="Pfam" id="PF13637">
    <property type="entry name" value="Ank_4"/>
    <property type="match status" value="1"/>
</dbReference>
<comment type="caution">
    <text evidence="5">The sequence shown here is derived from an EMBL/GenBank/DDBJ whole genome shotgun (WGS) entry which is preliminary data.</text>
</comment>
<evidence type="ECO:0000256" key="2">
    <source>
        <dbReference type="ARBA" id="ARBA00023043"/>
    </source>
</evidence>
<dbReference type="PANTHER" id="PTHR24178">
    <property type="entry name" value="MOLTING PROTEIN MLT-4"/>
    <property type="match status" value="1"/>
</dbReference>
<feature type="repeat" description="ANK" evidence="3">
    <location>
        <begin position="61"/>
        <end position="93"/>
    </location>
</feature>
<feature type="repeat" description="ANK" evidence="3">
    <location>
        <begin position="270"/>
        <end position="302"/>
    </location>
</feature>
<feature type="region of interest" description="Disordered" evidence="4">
    <location>
        <begin position="1"/>
        <end position="24"/>
    </location>
</feature>
<feature type="region of interest" description="Disordered" evidence="4">
    <location>
        <begin position="322"/>
        <end position="350"/>
    </location>
</feature>
<feature type="repeat" description="ANK" evidence="3">
    <location>
        <begin position="154"/>
        <end position="175"/>
    </location>
</feature>
<proteinExistence type="predicted"/>
<protein>
    <submittedName>
        <fullName evidence="5">Uncharacterized protein</fullName>
    </submittedName>
</protein>
<reference evidence="5" key="1">
    <citation type="submission" date="2022-12" db="EMBL/GenBank/DDBJ databases">
        <authorList>
            <person name="Petersen C."/>
        </authorList>
    </citation>
    <scope>NUCLEOTIDE SEQUENCE</scope>
    <source>
        <strain evidence="5">IBT 30728</strain>
    </source>
</reference>
<dbReference type="EMBL" id="JAPWDQ010000003">
    <property type="protein sequence ID" value="KAJ5491528.1"/>
    <property type="molecule type" value="Genomic_DNA"/>
</dbReference>
<dbReference type="Gene3D" id="1.25.40.20">
    <property type="entry name" value="Ankyrin repeat-containing domain"/>
    <property type="match status" value="2"/>
</dbReference>
<evidence type="ECO:0000313" key="6">
    <source>
        <dbReference type="Proteomes" id="UP001148312"/>
    </source>
</evidence>
<dbReference type="RefSeq" id="XP_056792657.1">
    <property type="nucleotide sequence ID" value="XM_056932698.1"/>
</dbReference>
<evidence type="ECO:0000313" key="5">
    <source>
        <dbReference type="EMBL" id="KAJ5491528.1"/>
    </source>
</evidence>
<evidence type="ECO:0000256" key="1">
    <source>
        <dbReference type="ARBA" id="ARBA00022737"/>
    </source>
</evidence>
<dbReference type="PROSITE" id="PS50088">
    <property type="entry name" value="ANK_REPEAT"/>
    <property type="match status" value="3"/>
</dbReference>
<dbReference type="Pfam" id="PF12796">
    <property type="entry name" value="Ank_2"/>
    <property type="match status" value="2"/>
</dbReference>
<dbReference type="SUPFAM" id="SSF48403">
    <property type="entry name" value="Ankyrin repeat"/>
    <property type="match status" value="1"/>
</dbReference>
<keyword evidence="6" id="KW-1185">Reference proteome</keyword>
<dbReference type="Proteomes" id="UP001148312">
    <property type="component" value="Unassembled WGS sequence"/>
</dbReference>
<dbReference type="SMART" id="SM00248">
    <property type="entry name" value="ANK"/>
    <property type="match status" value="8"/>
</dbReference>
<dbReference type="PRINTS" id="PR01415">
    <property type="entry name" value="ANKYRIN"/>
</dbReference>
<dbReference type="GeneID" id="81622947"/>
<sequence>MSPASQGTTLLQTHSSMAQASESTHVSELEHNIIIAADQGRLDIVTKLLDGGTDPNTSDTIGTTALHNAAKQGHWHVARLLLERKASSDFRDGHDKTALDYAIQAGHRKVVHLLLECDPGPRTGRELCLAARCGHLGIVQDLLDHGAPTLAPVNRSTPLHVAAMQGHHEICDVLLAHDKRLVRSIWERMTGPKLAVDSRGALGHTPFSWAVTKNHTRTVEVFLQHYPSLVGSFDHKSKMLCFFEAIEAKNVEMVRAFLDHGVDVEMKDEYSQRPLHRAVAAGSIEIIQMLLDKGAATDRKSKVGCDAEMFTYDPKIKMMLRNSASARSKGSSSGSASARTAAPPPPEYKA</sequence>
<evidence type="ECO:0000256" key="3">
    <source>
        <dbReference type="PROSITE-ProRule" id="PRU00023"/>
    </source>
</evidence>
<dbReference type="InterPro" id="IPR002110">
    <property type="entry name" value="Ankyrin_rpt"/>
</dbReference>
<feature type="compositionally biased region" description="Low complexity" evidence="4">
    <location>
        <begin position="323"/>
        <end position="341"/>
    </location>
</feature>
<reference evidence="5" key="2">
    <citation type="journal article" date="2023" name="IMA Fungus">
        <title>Comparative genomic study of the Penicillium genus elucidates a diverse pangenome and 15 lateral gene transfer events.</title>
        <authorList>
            <person name="Petersen C."/>
            <person name="Sorensen T."/>
            <person name="Nielsen M.R."/>
            <person name="Sondergaard T.E."/>
            <person name="Sorensen J.L."/>
            <person name="Fitzpatrick D.A."/>
            <person name="Frisvad J.C."/>
            <person name="Nielsen K.L."/>
        </authorList>
    </citation>
    <scope>NUCLEOTIDE SEQUENCE</scope>
    <source>
        <strain evidence="5">IBT 30728</strain>
    </source>
</reference>